<dbReference type="GO" id="GO:0003677">
    <property type="term" value="F:DNA binding"/>
    <property type="evidence" value="ECO:0007669"/>
    <property type="project" value="UniProtKB-KW"/>
</dbReference>
<keyword evidence="3" id="KW-0479">Metal-binding</keyword>
<feature type="compositionally biased region" description="Pro residues" evidence="11">
    <location>
        <begin position="541"/>
        <end position="552"/>
    </location>
</feature>
<dbReference type="AlphaFoldDB" id="A0A9Q1DF59"/>
<feature type="region of interest" description="Disordered" evidence="11">
    <location>
        <begin position="539"/>
        <end position="558"/>
    </location>
</feature>
<feature type="domain" description="PHD-type" evidence="12">
    <location>
        <begin position="478"/>
        <end position="525"/>
    </location>
</feature>
<dbReference type="PANTHER" id="PTHR24102:SF28">
    <property type="entry name" value="PHD-TYPE DOMAIN-CONTAINING PROTEIN"/>
    <property type="match status" value="1"/>
</dbReference>
<keyword evidence="5" id="KW-0862">Zinc</keyword>
<name>A0A9Q1DF59_CONCO</name>
<dbReference type="EMBL" id="JAFJMO010000009">
    <property type="protein sequence ID" value="KAJ8268356.1"/>
    <property type="molecule type" value="Genomic_DNA"/>
</dbReference>
<feature type="compositionally biased region" description="Basic residues" evidence="11">
    <location>
        <begin position="372"/>
        <end position="385"/>
    </location>
</feature>
<dbReference type="InterPro" id="IPR012958">
    <property type="entry name" value="CHD_N"/>
</dbReference>
<gene>
    <name evidence="13" type="ORF">COCON_G00135280</name>
</gene>
<dbReference type="FunFam" id="3.30.40.10:FF:000001">
    <property type="entry name" value="chromodomain-helicase-DNA-binding protein 3 isoform X1"/>
    <property type="match status" value="1"/>
</dbReference>
<feature type="domain" description="PHD-type" evidence="12">
    <location>
        <begin position="399"/>
        <end position="446"/>
    </location>
</feature>
<evidence type="ECO:0000313" key="13">
    <source>
        <dbReference type="EMBL" id="KAJ8268356.1"/>
    </source>
</evidence>
<keyword evidence="8" id="KW-0804">Transcription</keyword>
<evidence type="ECO:0000256" key="8">
    <source>
        <dbReference type="ARBA" id="ARBA00023163"/>
    </source>
</evidence>
<keyword evidence="9" id="KW-0539">Nucleus</keyword>
<feature type="compositionally biased region" description="Basic and acidic residues" evidence="11">
    <location>
        <begin position="109"/>
        <end position="124"/>
    </location>
</feature>
<dbReference type="InterPro" id="IPR001965">
    <property type="entry name" value="Znf_PHD"/>
</dbReference>
<dbReference type="FunFam" id="3.30.40.10:FF:000011">
    <property type="entry name" value="chromodomain-helicase-DNA-binding protein 4 isoform X1"/>
    <property type="match status" value="1"/>
</dbReference>
<dbReference type="Proteomes" id="UP001152803">
    <property type="component" value="Unassembled WGS sequence"/>
</dbReference>
<dbReference type="GO" id="GO:0008270">
    <property type="term" value="F:zinc ion binding"/>
    <property type="evidence" value="ECO:0007669"/>
    <property type="project" value="UniProtKB-KW"/>
</dbReference>
<feature type="region of interest" description="Disordered" evidence="11">
    <location>
        <begin position="1"/>
        <end position="163"/>
    </location>
</feature>
<feature type="compositionally biased region" description="Acidic residues" evidence="11">
    <location>
        <begin position="21"/>
        <end position="32"/>
    </location>
</feature>
<evidence type="ECO:0000313" key="14">
    <source>
        <dbReference type="Proteomes" id="UP001152803"/>
    </source>
</evidence>
<comment type="caution">
    <text evidence="13">The sequence shown here is derived from an EMBL/GenBank/DDBJ whole genome shotgun (WGS) entry which is preliminary data.</text>
</comment>
<feature type="compositionally biased region" description="Low complexity" evidence="11">
    <location>
        <begin position="250"/>
        <end position="267"/>
    </location>
</feature>
<protein>
    <recommendedName>
        <fullName evidence="12">PHD-type domain-containing protein</fullName>
    </recommendedName>
</protein>
<dbReference type="Gene3D" id="3.30.40.10">
    <property type="entry name" value="Zinc/RING finger domain, C3HC4 (zinc finger)"/>
    <property type="match status" value="2"/>
</dbReference>
<feature type="region of interest" description="Disordered" evidence="11">
    <location>
        <begin position="449"/>
        <end position="471"/>
    </location>
</feature>
<feature type="compositionally biased region" description="Acidic residues" evidence="11">
    <location>
        <begin position="139"/>
        <end position="151"/>
    </location>
</feature>
<keyword evidence="2" id="KW-0597">Phosphoprotein</keyword>
<feature type="compositionally biased region" description="Low complexity" evidence="11">
    <location>
        <begin position="356"/>
        <end position="371"/>
    </location>
</feature>
<comment type="subcellular location">
    <subcellularLocation>
        <location evidence="1">Nucleus</location>
    </subcellularLocation>
</comment>
<dbReference type="SUPFAM" id="SSF57903">
    <property type="entry name" value="FYVE/PHD zinc finger"/>
    <property type="match status" value="2"/>
</dbReference>
<evidence type="ECO:0000256" key="5">
    <source>
        <dbReference type="ARBA" id="ARBA00022833"/>
    </source>
</evidence>
<dbReference type="InterPro" id="IPR013083">
    <property type="entry name" value="Znf_RING/FYVE/PHD"/>
</dbReference>
<feature type="region of interest" description="Disordered" evidence="11">
    <location>
        <begin position="250"/>
        <end position="393"/>
    </location>
</feature>
<feature type="compositionally biased region" description="Acidic residues" evidence="11">
    <location>
        <begin position="343"/>
        <end position="355"/>
    </location>
</feature>
<evidence type="ECO:0000256" key="3">
    <source>
        <dbReference type="ARBA" id="ARBA00022723"/>
    </source>
</evidence>
<sequence length="558" mass="61401">MSGSEEDRDDFGPSEDRSLIQDEDDMEEDMSEGEAPKVKKKKKAKKSRESKGSKRQRQRREDLAGSSPEMMEGPNGGDVEERDGDVVGRSDSEGSDYTPGRKKKKRVSTVKDKKRGTSGERERSAGASSGGKSKRKEQEPEEEDEEEDEDSQEPKSSSQLLDDWGMEDIDHVFTQEDYRALTNYKAFSQFVRPLIAAKNPKIAVSKMMMVLGAKWREFSTNNPLRGSASATAALAAATVAATVESMVASGAEGGSPTAAPAAPSAPLVVPPPPAPVETPASAPPPAPPLRKAKTKEGKGPNARKKPKPPPKPQEKKVKTKKVAPLKIKLGGFNNSKRKRSSSEEDEVDVDSDFDDGSMNSFSVSDGSNSRSSRSKKTTKTAKKKKKVDEDADGYETDHQDYCEVCQQGGEIILCDTCPRAYHMVCLDPDMEKAPEGTWSCPHCEKEGVQWEAREEPSEGEEENDADSRMETEEDDHHMEFCRVCKDGGELLCCDSCPSSYHIHCLNPPLPEIPNGEWICPRCTCPAMKGKVQKILIWRWGQPPPPTPVPRPRPPTRRP</sequence>
<dbReference type="InterPro" id="IPR019786">
    <property type="entry name" value="Zinc_finger_PHD-type_CS"/>
</dbReference>
<dbReference type="PANTHER" id="PTHR24102">
    <property type="entry name" value="PHD FINGER PROTEIN"/>
    <property type="match status" value="1"/>
</dbReference>
<accession>A0A9Q1DF59</accession>
<reference evidence="13" key="1">
    <citation type="journal article" date="2023" name="Science">
        <title>Genome structures resolve the early diversification of teleost fishes.</title>
        <authorList>
            <person name="Parey E."/>
            <person name="Louis A."/>
            <person name="Montfort J."/>
            <person name="Bouchez O."/>
            <person name="Roques C."/>
            <person name="Iampietro C."/>
            <person name="Lluch J."/>
            <person name="Castinel A."/>
            <person name="Donnadieu C."/>
            <person name="Desvignes T."/>
            <person name="Floi Bucao C."/>
            <person name="Jouanno E."/>
            <person name="Wen M."/>
            <person name="Mejri S."/>
            <person name="Dirks R."/>
            <person name="Jansen H."/>
            <person name="Henkel C."/>
            <person name="Chen W.J."/>
            <person name="Zahm M."/>
            <person name="Cabau C."/>
            <person name="Klopp C."/>
            <person name="Thompson A.W."/>
            <person name="Robinson-Rechavi M."/>
            <person name="Braasch I."/>
            <person name="Lecointre G."/>
            <person name="Bobe J."/>
            <person name="Postlethwait J.H."/>
            <person name="Berthelot C."/>
            <person name="Roest Crollius H."/>
            <person name="Guiguen Y."/>
        </authorList>
    </citation>
    <scope>NUCLEOTIDE SEQUENCE</scope>
    <source>
        <strain evidence="13">Concon-B</strain>
    </source>
</reference>
<feature type="compositionally biased region" description="Basic and acidic residues" evidence="11">
    <location>
        <begin position="10"/>
        <end position="20"/>
    </location>
</feature>
<evidence type="ECO:0000256" key="1">
    <source>
        <dbReference type="ARBA" id="ARBA00004123"/>
    </source>
</evidence>
<evidence type="ECO:0000256" key="6">
    <source>
        <dbReference type="ARBA" id="ARBA00023015"/>
    </source>
</evidence>
<keyword evidence="7" id="KW-0238">DNA-binding</keyword>
<evidence type="ECO:0000256" key="4">
    <source>
        <dbReference type="ARBA" id="ARBA00022771"/>
    </source>
</evidence>
<dbReference type="Pfam" id="PF08073">
    <property type="entry name" value="CHDNT"/>
    <property type="match status" value="1"/>
</dbReference>
<dbReference type="SMART" id="SM00249">
    <property type="entry name" value="PHD"/>
    <property type="match status" value="2"/>
</dbReference>
<dbReference type="GO" id="GO:0005634">
    <property type="term" value="C:nucleus"/>
    <property type="evidence" value="ECO:0007669"/>
    <property type="project" value="UniProtKB-SubCell"/>
</dbReference>
<dbReference type="PROSITE" id="PS01359">
    <property type="entry name" value="ZF_PHD_1"/>
    <property type="match status" value="2"/>
</dbReference>
<feature type="compositionally biased region" description="Pro residues" evidence="11">
    <location>
        <begin position="268"/>
        <end position="288"/>
    </location>
</feature>
<keyword evidence="4 10" id="KW-0863">Zinc-finger</keyword>
<keyword evidence="6" id="KW-0805">Transcription regulation</keyword>
<organism evidence="13 14">
    <name type="scientific">Conger conger</name>
    <name type="common">Conger eel</name>
    <name type="synonym">Muraena conger</name>
    <dbReference type="NCBI Taxonomy" id="82655"/>
    <lineage>
        <taxon>Eukaryota</taxon>
        <taxon>Metazoa</taxon>
        <taxon>Chordata</taxon>
        <taxon>Craniata</taxon>
        <taxon>Vertebrata</taxon>
        <taxon>Euteleostomi</taxon>
        <taxon>Actinopterygii</taxon>
        <taxon>Neopterygii</taxon>
        <taxon>Teleostei</taxon>
        <taxon>Anguilliformes</taxon>
        <taxon>Congridae</taxon>
        <taxon>Conger</taxon>
    </lineage>
</organism>
<evidence type="ECO:0000256" key="7">
    <source>
        <dbReference type="ARBA" id="ARBA00023125"/>
    </source>
</evidence>
<keyword evidence="14" id="KW-1185">Reference proteome</keyword>
<dbReference type="InterPro" id="IPR011011">
    <property type="entry name" value="Znf_FYVE_PHD"/>
</dbReference>
<dbReference type="Pfam" id="PF00628">
    <property type="entry name" value="PHD"/>
    <property type="match status" value="2"/>
</dbReference>
<dbReference type="CDD" id="cd15532">
    <property type="entry name" value="PHD2_CHD_II"/>
    <property type="match status" value="1"/>
</dbReference>
<evidence type="ECO:0000259" key="12">
    <source>
        <dbReference type="PROSITE" id="PS50016"/>
    </source>
</evidence>
<evidence type="ECO:0000256" key="9">
    <source>
        <dbReference type="ARBA" id="ARBA00023242"/>
    </source>
</evidence>
<evidence type="ECO:0000256" key="11">
    <source>
        <dbReference type="SAM" id="MobiDB-lite"/>
    </source>
</evidence>
<dbReference type="OrthoDB" id="5857104at2759"/>
<dbReference type="CDD" id="cd15531">
    <property type="entry name" value="PHD1_CHD_II"/>
    <property type="match status" value="1"/>
</dbReference>
<proteinExistence type="predicted"/>
<feature type="compositionally biased region" description="Low complexity" evidence="11">
    <location>
        <begin position="324"/>
        <end position="334"/>
    </location>
</feature>
<dbReference type="InterPro" id="IPR019787">
    <property type="entry name" value="Znf_PHD-finger"/>
</dbReference>
<evidence type="ECO:0000256" key="10">
    <source>
        <dbReference type="PROSITE-ProRule" id="PRU00146"/>
    </source>
</evidence>
<evidence type="ECO:0000256" key="2">
    <source>
        <dbReference type="ARBA" id="ARBA00022553"/>
    </source>
</evidence>
<dbReference type="PROSITE" id="PS50016">
    <property type="entry name" value="ZF_PHD_2"/>
    <property type="match status" value="2"/>
</dbReference>